<gene>
    <name evidence="3" type="ORF">SLEP1_g36919</name>
</gene>
<feature type="compositionally biased region" description="Acidic residues" evidence="2">
    <location>
        <begin position="46"/>
        <end position="56"/>
    </location>
</feature>
<name>A0AAV5KTC5_9ROSI</name>
<evidence type="ECO:0000256" key="1">
    <source>
        <dbReference type="SAM" id="Coils"/>
    </source>
</evidence>
<evidence type="ECO:0000313" key="3">
    <source>
        <dbReference type="EMBL" id="GKV27793.1"/>
    </source>
</evidence>
<comment type="caution">
    <text evidence="3">The sequence shown here is derived from an EMBL/GenBank/DDBJ whole genome shotgun (WGS) entry which is preliminary data.</text>
</comment>
<proteinExistence type="predicted"/>
<feature type="coiled-coil region" evidence="1">
    <location>
        <begin position="133"/>
        <end position="167"/>
    </location>
</feature>
<keyword evidence="1" id="KW-0175">Coiled coil</keyword>
<sequence>MVHIFTGSQPLSVDRIDDQSNDQLPEFNLNDFQPMLRNLVVKGVDEEQLSSSDDEQTPTRPLESTWTSELEERTMVLEMAVGRILSCLIPDDPLTPLLNKVDHPAEVATCISPALSNMVVPTKLRGSGKLNLEPNLSKLNEELLNKNNELEKQLKGIRKSIDELRSSKSCQQAPDLDSAPLSMSIMAEPYQEGFRIPHLETYDGSSDPNEHLHTYQAIIKTQNATDAMMCKLNPTSLKKYEGPICGFDKQPAPVEGLVNLPIYVRNEPHYRMASMNFLVVKMESTFNAIIKKATLCELKAVISQPHLCMKFQHPTE</sequence>
<reference evidence="3 4" key="1">
    <citation type="journal article" date="2021" name="Commun. Biol.">
        <title>The genome of Shorea leprosula (Dipterocarpaceae) highlights the ecological relevance of drought in aseasonal tropical rainforests.</title>
        <authorList>
            <person name="Ng K.K.S."/>
            <person name="Kobayashi M.J."/>
            <person name="Fawcett J.A."/>
            <person name="Hatakeyama M."/>
            <person name="Paape T."/>
            <person name="Ng C.H."/>
            <person name="Ang C.C."/>
            <person name="Tnah L.H."/>
            <person name="Lee C.T."/>
            <person name="Nishiyama T."/>
            <person name="Sese J."/>
            <person name="O'Brien M.J."/>
            <person name="Copetti D."/>
            <person name="Mohd Noor M.I."/>
            <person name="Ong R.C."/>
            <person name="Putra M."/>
            <person name="Sireger I.Z."/>
            <person name="Indrioko S."/>
            <person name="Kosugi Y."/>
            <person name="Izuno A."/>
            <person name="Isagi Y."/>
            <person name="Lee S.L."/>
            <person name="Shimizu K.K."/>
        </authorList>
    </citation>
    <scope>NUCLEOTIDE SEQUENCE [LARGE SCALE GENOMIC DNA]</scope>
    <source>
        <strain evidence="3">214</strain>
    </source>
</reference>
<evidence type="ECO:0000313" key="4">
    <source>
        <dbReference type="Proteomes" id="UP001054252"/>
    </source>
</evidence>
<accession>A0AAV5KTC5</accession>
<keyword evidence="4" id="KW-1185">Reference proteome</keyword>
<dbReference type="EMBL" id="BPVZ01000077">
    <property type="protein sequence ID" value="GKV27793.1"/>
    <property type="molecule type" value="Genomic_DNA"/>
</dbReference>
<dbReference type="Proteomes" id="UP001054252">
    <property type="component" value="Unassembled WGS sequence"/>
</dbReference>
<evidence type="ECO:0000256" key="2">
    <source>
        <dbReference type="SAM" id="MobiDB-lite"/>
    </source>
</evidence>
<organism evidence="3 4">
    <name type="scientific">Rubroshorea leprosula</name>
    <dbReference type="NCBI Taxonomy" id="152421"/>
    <lineage>
        <taxon>Eukaryota</taxon>
        <taxon>Viridiplantae</taxon>
        <taxon>Streptophyta</taxon>
        <taxon>Embryophyta</taxon>
        <taxon>Tracheophyta</taxon>
        <taxon>Spermatophyta</taxon>
        <taxon>Magnoliopsida</taxon>
        <taxon>eudicotyledons</taxon>
        <taxon>Gunneridae</taxon>
        <taxon>Pentapetalae</taxon>
        <taxon>rosids</taxon>
        <taxon>malvids</taxon>
        <taxon>Malvales</taxon>
        <taxon>Dipterocarpaceae</taxon>
        <taxon>Rubroshorea</taxon>
    </lineage>
</organism>
<protein>
    <submittedName>
        <fullName evidence="3">Uncharacterized protein</fullName>
    </submittedName>
</protein>
<dbReference type="AlphaFoldDB" id="A0AAV5KTC5"/>
<feature type="region of interest" description="Disordered" evidence="2">
    <location>
        <begin position="45"/>
        <end position="65"/>
    </location>
</feature>